<dbReference type="InterPro" id="IPR042099">
    <property type="entry name" value="ANL_N_sf"/>
</dbReference>
<name>A0A2S9YC99_9BACT</name>
<proteinExistence type="predicted"/>
<dbReference type="PANTHER" id="PTHR24095">
    <property type="entry name" value="ACETYL-COENZYME A SYNTHETASE"/>
    <property type="match status" value="1"/>
</dbReference>
<evidence type="ECO:0000313" key="9">
    <source>
        <dbReference type="Proteomes" id="UP000238823"/>
    </source>
</evidence>
<dbReference type="InterPro" id="IPR025110">
    <property type="entry name" value="AMP-bd_C"/>
</dbReference>
<dbReference type="GO" id="GO:0005829">
    <property type="term" value="C:cytosol"/>
    <property type="evidence" value="ECO:0007669"/>
    <property type="project" value="TreeGrafter"/>
</dbReference>
<reference evidence="8 9" key="1">
    <citation type="submission" date="2018-03" db="EMBL/GenBank/DDBJ databases">
        <title>Draft Genome Sequences of the Obligatory Marine Myxobacteria Enhygromyxa salina SWB007.</title>
        <authorList>
            <person name="Poehlein A."/>
            <person name="Moghaddam J.A."/>
            <person name="Harms H."/>
            <person name="Alanjari M."/>
            <person name="Koenig G.M."/>
            <person name="Daniel R."/>
            <person name="Schaeberle T.F."/>
        </authorList>
    </citation>
    <scope>NUCLEOTIDE SEQUENCE [LARGE SCALE GENOMIC DNA]</scope>
    <source>
        <strain evidence="8 9">SWB007</strain>
    </source>
</reference>
<dbReference type="InterPro" id="IPR020845">
    <property type="entry name" value="AMP-binding_CS"/>
</dbReference>
<dbReference type="NCBIfam" id="NF003313">
    <property type="entry name" value="PRK04319.1"/>
    <property type="match status" value="1"/>
</dbReference>
<keyword evidence="3" id="KW-0547">Nucleotide-binding</keyword>
<feature type="domain" description="AMP-dependent synthetase/ligase" evidence="6">
    <location>
        <begin position="63"/>
        <end position="433"/>
    </location>
</feature>
<evidence type="ECO:0000256" key="5">
    <source>
        <dbReference type="ARBA" id="ARBA00022990"/>
    </source>
</evidence>
<sequence>MAHIISSLIQKLDSTPVNMPDYEATRTGFDWADARAELAGLPGGGLNIAHAAVMRHARSPLADTVALRWLGKRGAIVEYSYAELARKVAQFANLLDALGVRAGATVCSFAGRLPHLYVAALGALAHRSVFCPLSPGLEPEPIVARLGSSKTKVIVTTERLYASKLAALRDRLPELEHVLLLDMDLDLAPPKGTRSLAAALRDMSHVYEIPPTNPEDPALLHFTSGTTGQPKGVLHVHEAVVGHHSSARLALDLRPGDVYWCTADPGWVTGISYSIIAPLCHGVTMIVDEANVDARRWCQIVEQQQVTVSYTAPAAIRSLMRAGVGLSREYDLSKLRFIASVGEPLDPEAVRWSIKALGQPIHDNWWQAETGSIMIANYASMPVVLGSMGKPLPGVTVGIVTRVAGGVRLIDEPGAVGELAVRAPWPSMFRAYLDQEERHESCFVDGWYLSGDLASRDAAGYIWFVGRADDMIQSAGHLIGTFAVESALLQHPAVAEVAVIGKPDPVDGACIKAFVTLAPGFAAREALRRELLGFGRARLGLVAAPRELEFCDGPPRTRSGKTMRRLLLARELGLPEGDTSTLATGSDE</sequence>
<dbReference type="GO" id="GO:0003987">
    <property type="term" value="F:acetate-CoA ligase activity"/>
    <property type="evidence" value="ECO:0007669"/>
    <property type="project" value="UniProtKB-EC"/>
</dbReference>
<dbReference type="RefSeq" id="WP_106092433.1">
    <property type="nucleotide sequence ID" value="NZ_PVNL01000111.1"/>
</dbReference>
<dbReference type="OrthoDB" id="9799237at2"/>
<dbReference type="Gene3D" id="3.40.50.12780">
    <property type="entry name" value="N-terminal domain of ligase-like"/>
    <property type="match status" value="1"/>
</dbReference>
<dbReference type="GO" id="GO:0005524">
    <property type="term" value="F:ATP binding"/>
    <property type="evidence" value="ECO:0007669"/>
    <property type="project" value="UniProtKB-KW"/>
</dbReference>
<gene>
    <name evidence="8" type="primary">acsA_2</name>
    <name evidence="8" type="ORF">ENSA7_55540</name>
</gene>
<evidence type="ECO:0000256" key="4">
    <source>
        <dbReference type="ARBA" id="ARBA00022840"/>
    </source>
</evidence>
<dbReference type="EC" id="6.2.1.1" evidence="1"/>
<evidence type="ECO:0000259" key="7">
    <source>
        <dbReference type="Pfam" id="PF13193"/>
    </source>
</evidence>
<comment type="caution">
    <text evidence="8">The sequence shown here is derived from an EMBL/GenBank/DDBJ whole genome shotgun (WGS) entry which is preliminary data.</text>
</comment>
<dbReference type="InterPro" id="IPR045851">
    <property type="entry name" value="AMP-bd_C_sf"/>
</dbReference>
<keyword evidence="2 8" id="KW-0436">Ligase</keyword>
<organism evidence="8 9">
    <name type="scientific">Enhygromyxa salina</name>
    <dbReference type="NCBI Taxonomy" id="215803"/>
    <lineage>
        <taxon>Bacteria</taxon>
        <taxon>Pseudomonadati</taxon>
        <taxon>Myxococcota</taxon>
        <taxon>Polyangia</taxon>
        <taxon>Nannocystales</taxon>
        <taxon>Nannocystaceae</taxon>
        <taxon>Enhygromyxa</taxon>
    </lineage>
</organism>
<dbReference type="Pfam" id="PF13193">
    <property type="entry name" value="AMP-binding_C"/>
    <property type="match status" value="1"/>
</dbReference>
<evidence type="ECO:0000256" key="2">
    <source>
        <dbReference type="ARBA" id="ARBA00022598"/>
    </source>
</evidence>
<dbReference type="Gene3D" id="3.30.300.30">
    <property type="match status" value="1"/>
</dbReference>
<keyword evidence="5" id="KW-0007">Acetylation</keyword>
<evidence type="ECO:0000259" key="6">
    <source>
        <dbReference type="Pfam" id="PF00501"/>
    </source>
</evidence>
<dbReference type="InterPro" id="IPR000873">
    <property type="entry name" value="AMP-dep_synth/lig_dom"/>
</dbReference>
<evidence type="ECO:0000313" key="8">
    <source>
        <dbReference type="EMBL" id="PRQ02725.1"/>
    </source>
</evidence>
<dbReference type="AlphaFoldDB" id="A0A2S9YC99"/>
<feature type="domain" description="AMP-binding enzyme C-terminal" evidence="7">
    <location>
        <begin position="484"/>
        <end position="561"/>
    </location>
</feature>
<evidence type="ECO:0000256" key="3">
    <source>
        <dbReference type="ARBA" id="ARBA00022741"/>
    </source>
</evidence>
<dbReference type="PROSITE" id="PS00455">
    <property type="entry name" value="AMP_BINDING"/>
    <property type="match status" value="1"/>
</dbReference>
<keyword evidence="4" id="KW-0067">ATP-binding</keyword>
<dbReference type="Pfam" id="PF00501">
    <property type="entry name" value="AMP-binding"/>
    <property type="match status" value="1"/>
</dbReference>
<evidence type="ECO:0000256" key="1">
    <source>
        <dbReference type="ARBA" id="ARBA00013275"/>
    </source>
</evidence>
<accession>A0A2S9YC99</accession>
<dbReference type="EMBL" id="PVNL01000111">
    <property type="protein sequence ID" value="PRQ02725.1"/>
    <property type="molecule type" value="Genomic_DNA"/>
</dbReference>
<dbReference type="GO" id="GO:0006085">
    <property type="term" value="P:acetyl-CoA biosynthetic process"/>
    <property type="evidence" value="ECO:0007669"/>
    <property type="project" value="TreeGrafter"/>
</dbReference>
<dbReference type="SUPFAM" id="SSF56801">
    <property type="entry name" value="Acetyl-CoA synthetase-like"/>
    <property type="match status" value="1"/>
</dbReference>
<dbReference type="Proteomes" id="UP000238823">
    <property type="component" value="Unassembled WGS sequence"/>
</dbReference>
<protein>
    <recommendedName>
        <fullName evidence="1">acetate--CoA ligase</fullName>
        <ecNumber evidence="1">6.2.1.1</ecNumber>
    </recommendedName>
</protein>
<dbReference type="PANTHER" id="PTHR24095:SF14">
    <property type="entry name" value="ACETYL-COENZYME A SYNTHETASE 1"/>
    <property type="match status" value="1"/>
</dbReference>